<dbReference type="InterPro" id="IPR016040">
    <property type="entry name" value="NAD(P)-bd_dom"/>
</dbReference>
<comment type="similarity">
    <text evidence="1">Belongs to the NAD(P)-dependent epimerase/dehydratase family.</text>
</comment>
<gene>
    <name evidence="5" type="ORF">NBRC111894_3002</name>
</gene>
<evidence type="ECO:0000256" key="3">
    <source>
        <dbReference type="ARBA" id="ARBA00023144"/>
    </source>
</evidence>
<evidence type="ECO:0000256" key="1">
    <source>
        <dbReference type="ARBA" id="ARBA00007637"/>
    </source>
</evidence>
<reference evidence="5 6" key="1">
    <citation type="submission" date="2017-11" db="EMBL/GenBank/DDBJ databases">
        <title>Draft Genome Sequence of Sporolactobacillus inulinus NBRC 111894 Isolated from Koso, a Japanese Sugar-Vegetable Fermented Beverage.</title>
        <authorList>
            <person name="Chiou T.Y."/>
            <person name="Oshima K."/>
            <person name="Suda W."/>
            <person name="Hattori M."/>
            <person name="Takahashi T."/>
        </authorList>
    </citation>
    <scope>NUCLEOTIDE SEQUENCE [LARGE SCALE GENOMIC DNA]</scope>
    <source>
        <strain evidence="5 6">NBRC111894</strain>
    </source>
</reference>
<dbReference type="PANTHER" id="PTHR43725">
    <property type="entry name" value="UDP-GLUCOSE 4-EPIMERASE"/>
    <property type="match status" value="1"/>
</dbReference>
<dbReference type="Gene3D" id="3.40.50.720">
    <property type="entry name" value="NAD(P)-binding Rossmann-like Domain"/>
    <property type="match status" value="1"/>
</dbReference>
<evidence type="ECO:0000259" key="4">
    <source>
        <dbReference type="Pfam" id="PF16363"/>
    </source>
</evidence>
<protein>
    <recommendedName>
        <fullName evidence="2">UDP-glucose 4-epimerase</fullName>
    </recommendedName>
</protein>
<evidence type="ECO:0000313" key="5">
    <source>
        <dbReference type="EMBL" id="GAY77448.1"/>
    </source>
</evidence>
<dbReference type="Proteomes" id="UP000319716">
    <property type="component" value="Unassembled WGS sequence"/>
</dbReference>
<sequence>MSQSVADPLFDERTNVTGSLNIMNGARLQCEKIVFASSAAVYGNPLEIPITTEHPTRPESPYGLTKRTVENYLHLFANFMICTRASYASVMYTDRVRMRMVKGVWSRSFLIGSKKERRR</sequence>
<keyword evidence="5" id="KW-0413">Isomerase</keyword>
<dbReference type="EMBL" id="BEXB01000026">
    <property type="protein sequence ID" value="GAY77448.1"/>
    <property type="molecule type" value="Genomic_DNA"/>
</dbReference>
<name>A0A4Y1ZG41_9BACL</name>
<dbReference type="PANTHER" id="PTHR43725:SF53">
    <property type="entry name" value="UDP-ARABINOSE 4-EPIMERASE 1"/>
    <property type="match status" value="1"/>
</dbReference>
<feature type="domain" description="NAD(P)-binding" evidence="4">
    <location>
        <begin position="3"/>
        <end position="73"/>
    </location>
</feature>
<keyword evidence="3" id="KW-0299">Galactose metabolism</keyword>
<organism evidence="5 6">
    <name type="scientific">Sporolactobacillus inulinus</name>
    <dbReference type="NCBI Taxonomy" id="2078"/>
    <lineage>
        <taxon>Bacteria</taxon>
        <taxon>Bacillati</taxon>
        <taxon>Bacillota</taxon>
        <taxon>Bacilli</taxon>
        <taxon>Bacillales</taxon>
        <taxon>Sporolactobacillaceae</taxon>
        <taxon>Sporolactobacillus</taxon>
    </lineage>
</organism>
<accession>A0A4Y1ZG41</accession>
<evidence type="ECO:0000256" key="2">
    <source>
        <dbReference type="ARBA" id="ARBA00018569"/>
    </source>
</evidence>
<dbReference type="GO" id="GO:0016853">
    <property type="term" value="F:isomerase activity"/>
    <property type="evidence" value="ECO:0007669"/>
    <property type="project" value="UniProtKB-KW"/>
</dbReference>
<dbReference type="Pfam" id="PF16363">
    <property type="entry name" value="GDP_Man_Dehyd"/>
    <property type="match status" value="1"/>
</dbReference>
<dbReference type="AlphaFoldDB" id="A0A4Y1ZG41"/>
<comment type="caution">
    <text evidence="5">The sequence shown here is derived from an EMBL/GenBank/DDBJ whole genome shotgun (WGS) entry which is preliminary data.</text>
</comment>
<dbReference type="InterPro" id="IPR036291">
    <property type="entry name" value="NAD(P)-bd_dom_sf"/>
</dbReference>
<dbReference type="GO" id="GO:0033499">
    <property type="term" value="P:galactose catabolic process via UDP-galactose, Leloir pathway"/>
    <property type="evidence" value="ECO:0007669"/>
    <property type="project" value="TreeGrafter"/>
</dbReference>
<evidence type="ECO:0000313" key="6">
    <source>
        <dbReference type="Proteomes" id="UP000319716"/>
    </source>
</evidence>
<dbReference type="SUPFAM" id="SSF51735">
    <property type="entry name" value="NAD(P)-binding Rossmann-fold domains"/>
    <property type="match status" value="1"/>
</dbReference>
<proteinExistence type="inferred from homology"/>
<keyword evidence="3" id="KW-0119">Carbohydrate metabolism</keyword>